<organism evidence="10">
    <name type="scientific">Timema douglasi</name>
    <name type="common">Walking stick</name>
    <dbReference type="NCBI Taxonomy" id="61478"/>
    <lineage>
        <taxon>Eukaryota</taxon>
        <taxon>Metazoa</taxon>
        <taxon>Ecdysozoa</taxon>
        <taxon>Arthropoda</taxon>
        <taxon>Hexapoda</taxon>
        <taxon>Insecta</taxon>
        <taxon>Pterygota</taxon>
        <taxon>Neoptera</taxon>
        <taxon>Polyneoptera</taxon>
        <taxon>Phasmatodea</taxon>
        <taxon>Timematodea</taxon>
        <taxon>Timematoidea</taxon>
        <taxon>Timematidae</taxon>
        <taxon>Timema</taxon>
    </lineage>
</organism>
<dbReference type="InterPro" id="IPR002125">
    <property type="entry name" value="CMP_dCMP_dom"/>
</dbReference>
<name>A0A7R8VKG9_TIMDO</name>
<dbReference type="AlphaFoldDB" id="A0A7R8VKG9"/>
<dbReference type="InterPro" id="IPR016193">
    <property type="entry name" value="Cytidine_deaminase-like"/>
</dbReference>
<evidence type="ECO:0000256" key="4">
    <source>
        <dbReference type="ARBA" id="ARBA00022727"/>
    </source>
</evidence>
<dbReference type="PROSITE" id="PS00903">
    <property type="entry name" value="CYT_DCMP_DEAMINASES_1"/>
    <property type="match status" value="1"/>
</dbReference>
<keyword evidence="4" id="KW-0545">Nucleotide biosynthesis</keyword>
<evidence type="ECO:0000256" key="8">
    <source>
        <dbReference type="ARBA" id="ARBA00041763"/>
    </source>
</evidence>
<evidence type="ECO:0000256" key="2">
    <source>
        <dbReference type="ARBA" id="ARBA00006576"/>
    </source>
</evidence>
<dbReference type="Gene3D" id="3.40.140.10">
    <property type="entry name" value="Cytidine Deaminase, domain 2"/>
    <property type="match status" value="1"/>
</dbReference>
<feature type="domain" description="CMP/dCMP-type deaminase" evidence="9">
    <location>
        <begin position="77"/>
        <end position="249"/>
    </location>
</feature>
<dbReference type="GO" id="GO:0004132">
    <property type="term" value="F:dCMP deaminase activity"/>
    <property type="evidence" value="ECO:0007669"/>
    <property type="project" value="UniProtKB-EC"/>
</dbReference>
<dbReference type="GO" id="GO:0005737">
    <property type="term" value="C:cytoplasm"/>
    <property type="evidence" value="ECO:0007669"/>
    <property type="project" value="TreeGrafter"/>
</dbReference>
<dbReference type="EC" id="3.5.4.12" evidence="7"/>
<dbReference type="GO" id="GO:0009165">
    <property type="term" value="P:nucleotide biosynthetic process"/>
    <property type="evidence" value="ECO:0007669"/>
    <property type="project" value="UniProtKB-KW"/>
</dbReference>
<evidence type="ECO:0000256" key="7">
    <source>
        <dbReference type="ARBA" id="ARBA00038938"/>
    </source>
</evidence>
<dbReference type="CDD" id="cd01286">
    <property type="entry name" value="deoxycytidylate_deaminase"/>
    <property type="match status" value="1"/>
</dbReference>
<sequence length="291" mass="32329">MNNNLGKIIFSRPDQDMNPNLSVMAYLVYCESDTLDYAATKAVYSESSALDLANSEAVRLQIKCTEDVNKKREQYLEWADYFMATAFLAAKRSKDPCSQVGACIVSPDNKIVGVGYNGMPIGCSDDVFPWSKTTINKIDTKYLYGEGTQSADFKALTTMTSAVTYLNDEIHNVCRVVTVCHAEMNAILNKNSADVKGCTMYVGLFPCNECAKIIIQSGIVEVVYMSDKHSHKVKTQAAKRMFDFVGIKYSQYQPRMSQIVIDFTELDKNNIAPVLETPGDITHDATPSGYQ</sequence>
<comment type="similarity">
    <text evidence="2">Belongs to the cytidine and deoxycytidylate deaminase family.</text>
</comment>
<dbReference type="GO" id="GO:0008270">
    <property type="term" value="F:zinc ion binding"/>
    <property type="evidence" value="ECO:0007669"/>
    <property type="project" value="InterPro"/>
</dbReference>
<evidence type="ECO:0000259" key="9">
    <source>
        <dbReference type="PROSITE" id="PS51747"/>
    </source>
</evidence>
<dbReference type="InterPro" id="IPR016192">
    <property type="entry name" value="APOBEC/CMP_deaminase_Zn-bd"/>
</dbReference>
<evidence type="ECO:0000256" key="3">
    <source>
        <dbReference type="ARBA" id="ARBA00022723"/>
    </source>
</evidence>
<proteinExistence type="inferred from homology"/>
<keyword evidence="5" id="KW-0378">Hydrolase</keyword>
<evidence type="ECO:0000256" key="1">
    <source>
        <dbReference type="ARBA" id="ARBA00001947"/>
    </source>
</evidence>
<evidence type="ECO:0000256" key="5">
    <source>
        <dbReference type="ARBA" id="ARBA00022801"/>
    </source>
</evidence>
<dbReference type="InterPro" id="IPR035105">
    <property type="entry name" value="Deoxycytidylate_deaminase_dom"/>
</dbReference>
<dbReference type="Pfam" id="PF00383">
    <property type="entry name" value="dCMP_cyt_deam_1"/>
    <property type="match status" value="1"/>
</dbReference>
<evidence type="ECO:0000256" key="6">
    <source>
        <dbReference type="ARBA" id="ARBA00022833"/>
    </source>
</evidence>
<dbReference type="PANTHER" id="PTHR11086">
    <property type="entry name" value="DEOXYCYTIDYLATE DEAMINASE-RELATED"/>
    <property type="match status" value="1"/>
</dbReference>
<dbReference type="PANTHER" id="PTHR11086:SF18">
    <property type="entry name" value="DEOXYCYTIDYLATE DEAMINASE"/>
    <property type="match status" value="1"/>
</dbReference>
<keyword evidence="6" id="KW-0862">Zinc</keyword>
<accession>A0A7R8VKG9</accession>
<reference evidence="10" key="1">
    <citation type="submission" date="2020-11" db="EMBL/GenBank/DDBJ databases">
        <authorList>
            <person name="Tran Van P."/>
        </authorList>
    </citation>
    <scope>NUCLEOTIDE SEQUENCE</scope>
</reference>
<dbReference type="EMBL" id="OA566284">
    <property type="protein sequence ID" value="CAD7198630.1"/>
    <property type="molecule type" value="Genomic_DNA"/>
</dbReference>
<dbReference type="SUPFAM" id="SSF53927">
    <property type="entry name" value="Cytidine deaminase-like"/>
    <property type="match status" value="1"/>
</dbReference>
<comment type="cofactor">
    <cofactor evidence="1">
        <name>Zn(2+)</name>
        <dbReference type="ChEBI" id="CHEBI:29105"/>
    </cofactor>
</comment>
<gene>
    <name evidence="10" type="ORF">TDIB3V08_LOCUS4909</name>
</gene>
<protein>
    <recommendedName>
        <fullName evidence="8">dCMP deaminase</fullName>
        <ecNumber evidence="7">3.5.4.12</ecNumber>
    </recommendedName>
    <alternativeName>
        <fullName evidence="8">dCMP deaminase</fullName>
    </alternativeName>
</protein>
<dbReference type="PROSITE" id="PS51747">
    <property type="entry name" value="CYT_DCMP_DEAMINASES_2"/>
    <property type="match status" value="1"/>
</dbReference>
<dbReference type="InterPro" id="IPR015517">
    <property type="entry name" value="dCMP_deaminase-rel"/>
</dbReference>
<evidence type="ECO:0000313" key="10">
    <source>
        <dbReference type="EMBL" id="CAD7198630.1"/>
    </source>
</evidence>
<keyword evidence="3" id="KW-0479">Metal-binding</keyword>